<protein>
    <recommendedName>
        <fullName evidence="15">Riboflavin biosynthesis protein RibD</fullName>
    </recommendedName>
    <domain>
        <recommendedName>
            <fullName evidence="15">Diaminohydroxyphosphoribosylaminopyrimidine deaminase</fullName>
            <shortName evidence="15">DRAP deaminase</shortName>
            <ecNumber evidence="15">3.5.4.26</ecNumber>
        </recommendedName>
        <alternativeName>
            <fullName evidence="15">Riboflavin-specific deaminase</fullName>
        </alternativeName>
    </domain>
    <domain>
        <recommendedName>
            <fullName evidence="15">5-amino-6-(5-phosphoribosylamino)uracil reductase</fullName>
            <ecNumber evidence="15">1.1.1.193</ecNumber>
        </recommendedName>
        <alternativeName>
            <fullName evidence="15">HTP reductase</fullName>
        </alternativeName>
    </domain>
</protein>
<evidence type="ECO:0000256" key="15">
    <source>
        <dbReference type="PIRNR" id="PIRNR006769"/>
    </source>
</evidence>
<dbReference type="Gene3D" id="3.40.430.10">
    <property type="entry name" value="Dihydrofolate Reductase, subunit A"/>
    <property type="match status" value="1"/>
</dbReference>
<comment type="similarity">
    <text evidence="4 15">In the N-terminal section; belongs to the cytidine and deoxycytidylate deaminase family.</text>
</comment>
<comment type="similarity">
    <text evidence="5 15">In the C-terminal section; belongs to the HTP reductase family.</text>
</comment>
<keyword evidence="21" id="KW-1185">Reference proteome</keyword>
<feature type="binding site" evidence="18">
    <location>
        <position position="51"/>
    </location>
    <ligand>
        <name>Zn(2+)</name>
        <dbReference type="ChEBI" id="CHEBI:29105"/>
        <note>catalytic</note>
    </ligand>
</feature>
<comment type="caution">
    <text evidence="20">The sequence shown here is derived from an EMBL/GenBank/DDBJ whole genome shotgun (WGS) entry which is preliminary data.</text>
</comment>
<comment type="function">
    <text evidence="1 15">Converts 2,5-diamino-6-(ribosylamino)-4(3h)-pyrimidinone 5'-phosphate into 5-amino-6-(ribosylamino)-2,4(1h,3h)-pyrimidinedione 5'-phosphate.</text>
</comment>
<keyword evidence="11 15" id="KW-0560">Oxidoreductase</keyword>
<organism evidence="20 21">
    <name type="scientific">Psychrobacillus vulpis</name>
    <dbReference type="NCBI Taxonomy" id="2325572"/>
    <lineage>
        <taxon>Bacteria</taxon>
        <taxon>Bacillati</taxon>
        <taxon>Bacillota</taxon>
        <taxon>Bacilli</taxon>
        <taxon>Bacillales</taxon>
        <taxon>Bacillaceae</taxon>
        <taxon>Psychrobacillus</taxon>
    </lineage>
</organism>
<dbReference type="InterPro" id="IPR016192">
    <property type="entry name" value="APOBEC/CMP_deaminase_Zn-bd"/>
</dbReference>
<name>A0A544TPB1_9BACI</name>
<feature type="domain" description="CMP/dCMP-type deaminase" evidence="19">
    <location>
        <begin position="2"/>
        <end position="124"/>
    </location>
</feature>
<proteinExistence type="inferred from homology"/>
<feature type="binding site" evidence="17">
    <location>
        <position position="222"/>
    </location>
    <ligand>
        <name>NADP(+)</name>
        <dbReference type="ChEBI" id="CHEBI:58349"/>
    </ligand>
</feature>
<keyword evidence="12" id="KW-0511">Multifunctional enzyme</keyword>
<dbReference type="NCBIfam" id="TIGR00227">
    <property type="entry name" value="ribD_Cterm"/>
    <property type="match status" value="1"/>
</dbReference>
<dbReference type="GO" id="GO:0008835">
    <property type="term" value="F:diaminohydroxyphosphoribosylaminopyrimidine deaminase activity"/>
    <property type="evidence" value="ECO:0007669"/>
    <property type="project" value="UniProtKB-EC"/>
</dbReference>
<comment type="catalytic activity">
    <reaction evidence="13 15">
        <text>5-amino-6-(5-phospho-D-ribitylamino)uracil + NADP(+) = 5-amino-6-(5-phospho-D-ribosylamino)uracil + NADPH + H(+)</text>
        <dbReference type="Rhea" id="RHEA:17845"/>
        <dbReference type="ChEBI" id="CHEBI:15378"/>
        <dbReference type="ChEBI" id="CHEBI:57783"/>
        <dbReference type="ChEBI" id="CHEBI:58349"/>
        <dbReference type="ChEBI" id="CHEBI:58421"/>
        <dbReference type="ChEBI" id="CHEBI:58453"/>
        <dbReference type="EC" id="1.1.1.193"/>
    </reaction>
</comment>
<evidence type="ECO:0000256" key="4">
    <source>
        <dbReference type="ARBA" id="ARBA00005259"/>
    </source>
</evidence>
<feature type="binding site" evidence="17">
    <location>
        <position position="171"/>
    </location>
    <ligand>
        <name>NADP(+)</name>
        <dbReference type="ChEBI" id="CHEBI:58349"/>
    </ligand>
</feature>
<keyword evidence="10 15" id="KW-0521">NADP</keyword>
<evidence type="ECO:0000256" key="1">
    <source>
        <dbReference type="ARBA" id="ARBA00002151"/>
    </source>
</evidence>
<dbReference type="SUPFAM" id="SSF53927">
    <property type="entry name" value="Cytidine deaminase-like"/>
    <property type="match status" value="1"/>
</dbReference>
<sequence>MTNHAFYMELALKNAQAMKGQTDPNPLVGAVIVNNNRIVGIGAHLKAGEPHAEIHAIQMAGAQAKDSTIYVTLEPCSHHGRTGPCAEAIVKAGIKTVVIATLDPNPVVSGRGVRILENAGIEVIVGIKEEASRKMNEVFNKFIAENKPFITLKAGATLDGKIATHSSHSKWITSEDARLDVHHLRNENMAILVGVNTVIEDDPELTTRIPNGRNPIRIVLDSTLRIPLDAKLVTDKLADTWIFTSANYNEEKKYALEKLGITIFHTSDPRHVNPHEVVEVLGEKLISSLLIEGGGNINAAFLENKLIDKAIIYIAPKLIGGKGAPTFMEGAGIDKMNDAVDLVDTDIIKVGKDFKFVGYPIYKNDETIEG</sequence>
<dbReference type="OrthoDB" id="9800865at2"/>
<dbReference type="PANTHER" id="PTHR38011:SF7">
    <property type="entry name" value="2,5-DIAMINO-6-RIBOSYLAMINO-4(3H)-PYRIMIDINONE 5'-PHOSPHATE REDUCTASE"/>
    <property type="match status" value="1"/>
</dbReference>
<dbReference type="InterPro" id="IPR050765">
    <property type="entry name" value="Riboflavin_Biosynth_HTPR"/>
</dbReference>
<evidence type="ECO:0000256" key="13">
    <source>
        <dbReference type="ARBA" id="ARBA00049861"/>
    </source>
</evidence>
<dbReference type="InterPro" id="IPR024072">
    <property type="entry name" value="DHFR-like_dom_sf"/>
</dbReference>
<dbReference type="EC" id="1.1.1.193" evidence="15"/>
<feature type="binding site" evidence="17">
    <location>
        <position position="208"/>
    </location>
    <ligand>
        <name>substrate</name>
    </ligand>
</feature>
<dbReference type="SUPFAM" id="SSF53597">
    <property type="entry name" value="Dihydrofolate reductase-like"/>
    <property type="match status" value="1"/>
</dbReference>
<evidence type="ECO:0000256" key="3">
    <source>
        <dbReference type="ARBA" id="ARBA00004910"/>
    </source>
</evidence>
<evidence type="ECO:0000256" key="7">
    <source>
        <dbReference type="ARBA" id="ARBA00022723"/>
    </source>
</evidence>
<feature type="binding site" evidence="17">
    <location>
        <position position="169"/>
    </location>
    <ligand>
        <name>NADP(+)</name>
        <dbReference type="ChEBI" id="CHEBI:58349"/>
    </ligand>
</feature>
<dbReference type="PROSITE" id="PS00903">
    <property type="entry name" value="CYT_DCMP_DEAMINASES_1"/>
    <property type="match status" value="1"/>
</dbReference>
<feature type="binding site" evidence="17">
    <location>
        <position position="292"/>
    </location>
    <ligand>
        <name>substrate</name>
    </ligand>
</feature>
<dbReference type="Gene3D" id="3.40.140.10">
    <property type="entry name" value="Cytidine Deaminase, domain 2"/>
    <property type="match status" value="1"/>
</dbReference>
<dbReference type="PROSITE" id="PS51747">
    <property type="entry name" value="CYT_DCMP_DEAMINASES_2"/>
    <property type="match status" value="1"/>
</dbReference>
<feature type="active site" description="Proton donor" evidence="16">
    <location>
        <position position="53"/>
    </location>
</feature>
<evidence type="ECO:0000256" key="14">
    <source>
        <dbReference type="ARBA" id="ARBA00049886"/>
    </source>
</evidence>
<evidence type="ECO:0000259" key="19">
    <source>
        <dbReference type="PROSITE" id="PS51747"/>
    </source>
</evidence>
<feature type="binding site" evidence="17">
    <location>
        <position position="185"/>
    </location>
    <ligand>
        <name>substrate</name>
    </ligand>
</feature>
<comment type="cofactor">
    <cofactor evidence="15 18">
        <name>Zn(2+)</name>
        <dbReference type="ChEBI" id="CHEBI:29105"/>
    </cofactor>
    <text evidence="15 18">Binds 1 zinc ion.</text>
</comment>
<feature type="binding site" evidence="17">
    <location>
        <position position="155"/>
    </location>
    <ligand>
        <name>NADP(+)</name>
        <dbReference type="ChEBI" id="CHEBI:58349"/>
    </ligand>
</feature>
<evidence type="ECO:0000256" key="8">
    <source>
        <dbReference type="ARBA" id="ARBA00022801"/>
    </source>
</evidence>
<dbReference type="EC" id="3.5.4.26" evidence="15"/>
<dbReference type="PIRSF" id="PIRSF006769">
    <property type="entry name" value="RibD"/>
    <property type="match status" value="1"/>
</dbReference>
<feature type="binding site" evidence="18">
    <location>
        <position position="76"/>
    </location>
    <ligand>
        <name>Zn(2+)</name>
        <dbReference type="ChEBI" id="CHEBI:29105"/>
        <note>catalytic</note>
    </ligand>
</feature>
<keyword evidence="8 15" id="KW-0378">Hydrolase</keyword>
<evidence type="ECO:0000256" key="16">
    <source>
        <dbReference type="PIRSR" id="PIRSR006769-1"/>
    </source>
</evidence>
<dbReference type="RefSeq" id="WP_142643201.1">
    <property type="nucleotide sequence ID" value="NZ_VDGI01000015.1"/>
</dbReference>
<dbReference type="Pfam" id="PF00383">
    <property type="entry name" value="dCMP_cyt_deam_1"/>
    <property type="match status" value="1"/>
</dbReference>
<dbReference type="InterPro" id="IPR004794">
    <property type="entry name" value="Eubact_RibD"/>
</dbReference>
<dbReference type="Proteomes" id="UP000316626">
    <property type="component" value="Unassembled WGS sequence"/>
</dbReference>
<dbReference type="GO" id="GO:0008703">
    <property type="term" value="F:5-amino-6-(5-phosphoribosylamino)uracil reductase activity"/>
    <property type="evidence" value="ECO:0007669"/>
    <property type="project" value="UniProtKB-EC"/>
</dbReference>
<dbReference type="GO" id="GO:0008270">
    <property type="term" value="F:zinc ion binding"/>
    <property type="evidence" value="ECO:0007669"/>
    <property type="project" value="InterPro"/>
</dbReference>
<evidence type="ECO:0000313" key="21">
    <source>
        <dbReference type="Proteomes" id="UP000316626"/>
    </source>
</evidence>
<evidence type="ECO:0000256" key="9">
    <source>
        <dbReference type="ARBA" id="ARBA00022833"/>
    </source>
</evidence>
<feature type="binding site" evidence="17">
    <location>
        <position position="201"/>
    </location>
    <ligand>
        <name>NADP(+)</name>
        <dbReference type="ChEBI" id="CHEBI:58349"/>
    </ligand>
</feature>
<comment type="catalytic activity">
    <reaction evidence="14 15">
        <text>2,5-diamino-6-hydroxy-4-(5-phosphoribosylamino)-pyrimidine + H2O + H(+) = 5-amino-6-(5-phospho-D-ribosylamino)uracil + NH4(+)</text>
        <dbReference type="Rhea" id="RHEA:21868"/>
        <dbReference type="ChEBI" id="CHEBI:15377"/>
        <dbReference type="ChEBI" id="CHEBI:15378"/>
        <dbReference type="ChEBI" id="CHEBI:28938"/>
        <dbReference type="ChEBI" id="CHEBI:58453"/>
        <dbReference type="ChEBI" id="CHEBI:58614"/>
        <dbReference type="EC" id="3.5.4.26"/>
    </reaction>
</comment>
<dbReference type="GO" id="GO:0009231">
    <property type="term" value="P:riboflavin biosynthetic process"/>
    <property type="evidence" value="ECO:0007669"/>
    <property type="project" value="UniProtKB-UniPathway"/>
</dbReference>
<keyword evidence="7 15" id="KW-0479">Metal-binding</keyword>
<evidence type="ECO:0000256" key="11">
    <source>
        <dbReference type="ARBA" id="ARBA00023002"/>
    </source>
</evidence>
<comment type="pathway">
    <text evidence="2 15">Cofactor biosynthesis; riboflavin biosynthesis; 5-amino-6-(D-ribitylamino)uracil from GTP: step 2/4.</text>
</comment>
<keyword evidence="6 15" id="KW-0686">Riboflavin biosynthesis</keyword>
<dbReference type="CDD" id="cd01284">
    <property type="entry name" value="Riboflavin_deaminase-reductase"/>
    <property type="match status" value="1"/>
</dbReference>
<keyword evidence="9 15" id="KW-0862">Zinc</keyword>
<dbReference type="InterPro" id="IPR002125">
    <property type="entry name" value="CMP_dCMP_dom"/>
</dbReference>
<comment type="pathway">
    <text evidence="3 15">Cofactor biosynthesis; riboflavin biosynthesis; 5-amino-6-(D-ribitylamino)uracil from GTP: step 3/4.</text>
</comment>
<dbReference type="InterPro" id="IPR002734">
    <property type="entry name" value="RibDG_C"/>
</dbReference>
<dbReference type="UniPathway" id="UPA00275">
    <property type="reaction ID" value="UER00401"/>
</dbReference>
<dbReference type="EMBL" id="VDGI01000015">
    <property type="protein sequence ID" value="TQR19291.1"/>
    <property type="molecule type" value="Genomic_DNA"/>
</dbReference>
<dbReference type="FunFam" id="3.40.140.10:FF:000025">
    <property type="entry name" value="Riboflavin biosynthesis protein RibD"/>
    <property type="match status" value="1"/>
</dbReference>
<evidence type="ECO:0000256" key="5">
    <source>
        <dbReference type="ARBA" id="ARBA00007417"/>
    </source>
</evidence>
<dbReference type="AlphaFoldDB" id="A0A544TPB1"/>
<feature type="binding site" evidence="17">
    <location>
        <position position="197"/>
    </location>
    <ligand>
        <name>NADP(+)</name>
        <dbReference type="ChEBI" id="CHEBI:58349"/>
    </ligand>
</feature>
<dbReference type="InterPro" id="IPR011549">
    <property type="entry name" value="RibD_C"/>
</dbReference>
<gene>
    <name evidence="20" type="primary">ribD</name>
    <name evidence="20" type="ORF">FG384_13295</name>
</gene>
<evidence type="ECO:0000256" key="18">
    <source>
        <dbReference type="PIRSR" id="PIRSR006769-3"/>
    </source>
</evidence>
<evidence type="ECO:0000256" key="10">
    <source>
        <dbReference type="ARBA" id="ARBA00022857"/>
    </source>
</evidence>
<feature type="binding site" evidence="18">
    <location>
        <position position="85"/>
    </location>
    <ligand>
        <name>Zn(2+)</name>
        <dbReference type="ChEBI" id="CHEBI:29105"/>
        <note>catalytic</note>
    </ligand>
</feature>
<dbReference type="NCBIfam" id="TIGR00326">
    <property type="entry name" value="eubact_ribD"/>
    <property type="match status" value="1"/>
</dbReference>
<evidence type="ECO:0000256" key="17">
    <source>
        <dbReference type="PIRSR" id="PIRSR006769-2"/>
    </source>
</evidence>
<evidence type="ECO:0000256" key="12">
    <source>
        <dbReference type="ARBA" id="ARBA00023268"/>
    </source>
</evidence>
<dbReference type="Pfam" id="PF01872">
    <property type="entry name" value="RibD_C"/>
    <property type="match status" value="1"/>
</dbReference>
<dbReference type="InterPro" id="IPR016193">
    <property type="entry name" value="Cytidine_deaminase-like"/>
</dbReference>
<evidence type="ECO:0000313" key="20">
    <source>
        <dbReference type="EMBL" id="TQR19291.1"/>
    </source>
</evidence>
<evidence type="ECO:0000256" key="6">
    <source>
        <dbReference type="ARBA" id="ARBA00022619"/>
    </source>
</evidence>
<accession>A0A544TPB1</accession>
<feature type="binding site" evidence="17">
    <location>
        <position position="205"/>
    </location>
    <ligand>
        <name>substrate</name>
    </ligand>
</feature>
<reference evidence="20 21" key="1">
    <citation type="submission" date="2019-06" db="EMBL/GenBank/DDBJ databases">
        <title>Psychrobacillus vulpis sp. nov., a new species isolated from feces of a red fox that inhabits in The Tablas de Daimiel Natural Park, Albacete, Spain.</title>
        <authorList>
            <person name="Rodriguez M."/>
            <person name="Reina J.C."/>
            <person name="Bejar V."/>
            <person name="Llamas I."/>
        </authorList>
    </citation>
    <scope>NUCLEOTIDE SEQUENCE [LARGE SCALE GENOMIC DNA]</scope>
    <source>
        <strain evidence="20 21">Z8</strain>
    </source>
</reference>
<dbReference type="PANTHER" id="PTHR38011">
    <property type="entry name" value="DIHYDROFOLATE REDUCTASE FAMILY PROTEIN (AFU_ORTHOLOGUE AFUA_8G06820)"/>
    <property type="match status" value="1"/>
</dbReference>
<evidence type="ECO:0000256" key="2">
    <source>
        <dbReference type="ARBA" id="ARBA00004882"/>
    </source>
</evidence>
<feature type="binding site" evidence="17">
    <location>
        <begin position="294"/>
        <end position="300"/>
    </location>
    <ligand>
        <name>NADP(+)</name>
        <dbReference type="ChEBI" id="CHEBI:58349"/>
    </ligand>
</feature>
<dbReference type="GO" id="GO:0050661">
    <property type="term" value="F:NADP binding"/>
    <property type="evidence" value="ECO:0007669"/>
    <property type="project" value="InterPro"/>
</dbReference>